<gene>
    <name evidence="3" type="ORF">DBRI00130_LOCUS6884</name>
</gene>
<feature type="region of interest" description="Disordered" evidence="1">
    <location>
        <begin position="165"/>
        <end position="188"/>
    </location>
</feature>
<feature type="region of interest" description="Disordered" evidence="1">
    <location>
        <begin position="82"/>
        <end position="153"/>
    </location>
</feature>
<dbReference type="AlphaFoldDB" id="A0A7S4UVD5"/>
<feature type="signal peptide" evidence="2">
    <location>
        <begin position="1"/>
        <end position="25"/>
    </location>
</feature>
<dbReference type="PANTHER" id="PTHR33542:SF3">
    <property type="entry name" value="SIROHYDROCHLORIN FERROCHELATASE, CHLOROPLASTIC"/>
    <property type="match status" value="1"/>
</dbReference>
<feature type="chain" id="PRO_5031527151" description="Sirohydrochlorin cobaltochelatase" evidence="2">
    <location>
        <begin position="26"/>
        <end position="347"/>
    </location>
</feature>
<dbReference type="SUPFAM" id="SSF53800">
    <property type="entry name" value="Chelatase"/>
    <property type="match status" value="1"/>
</dbReference>
<sequence length="347" mass="38256">MLASTNRKSIHILFITTWLSSTSSAFQSPPSFSRSKSDANSVAFTTLRKQTFQCASTTSTTLYNSNDEDLFEYFDPRLSPHEYPNGIAADDKSVDSKNEEDEDRLNPFGITPGGGSSASFQETTVPKPTSSSSSTADDLFDPRISPHEYPNGVPKTVVDAAAEATSSFTTPPPSLSSQPKQQKTQQDVFDPRLSPHDYPNGTPPTIGYASSSTTTTTLSSFTTQKIGILLIDHGSKREKSNLHLEGLAQVYQAQCNNNGDGKYEYVVKAAHMEIAAPSIEDGMNTLIEEGVGTFVFILFDFCVRHCKCVFPHHEHIYIYILFMALPTSVFDPPPLIFYQTIILKQHR</sequence>
<feature type="compositionally biased region" description="Low complexity" evidence="1">
    <location>
        <begin position="165"/>
        <end position="186"/>
    </location>
</feature>
<accession>A0A7S4UVD5</accession>
<dbReference type="InterPro" id="IPR050963">
    <property type="entry name" value="Sirohydro_Cobaltochel/CbiX"/>
</dbReference>
<dbReference type="PANTHER" id="PTHR33542">
    <property type="entry name" value="SIROHYDROCHLORIN FERROCHELATASE, CHLOROPLASTIC"/>
    <property type="match status" value="1"/>
</dbReference>
<name>A0A7S4UVD5_9STRA</name>
<feature type="compositionally biased region" description="Polar residues" evidence="1">
    <location>
        <begin position="117"/>
        <end position="128"/>
    </location>
</feature>
<proteinExistence type="predicted"/>
<organism evidence="3">
    <name type="scientific">Ditylum brightwellii</name>
    <dbReference type="NCBI Taxonomy" id="49249"/>
    <lineage>
        <taxon>Eukaryota</taxon>
        <taxon>Sar</taxon>
        <taxon>Stramenopiles</taxon>
        <taxon>Ochrophyta</taxon>
        <taxon>Bacillariophyta</taxon>
        <taxon>Mediophyceae</taxon>
        <taxon>Lithodesmiophycidae</taxon>
        <taxon>Lithodesmiales</taxon>
        <taxon>Lithodesmiaceae</taxon>
        <taxon>Ditylum</taxon>
    </lineage>
</organism>
<protein>
    <recommendedName>
        <fullName evidence="4">Sirohydrochlorin cobaltochelatase</fullName>
    </recommendedName>
</protein>
<evidence type="ECO:0008006" key="4">
    <source>
        <dbReference type="Google" id="ProtNLM"/>
    </source>
</evidence>
<keyword evidence="2" id="KW-0732">Signal</keyword>
<reference evidence="3" key="1">
    <citation type="submission" date="2021-01" db="EMBL/GenBank/DDBJ databases">
        <authorList>
            <person name="Corre E."/>
            <person name="Pelletier E."/>
            <person name="Niang G."/>
            <person name="Scheremetjew M."/>
            <person name="Finn R."/>
            <person name="Kale V."/>
            <person name="Holt S."/>
            <person name="Cochrane G."/>
            <person name="Meng A."/>
            <person name="Brown T."/>
            <person name="Cohen L."/>
        </authorList>
    </citation>
    <scope>NUCLEOTIDE SEQUENCE</scope>
    <source>
        <strain evidence="3">GSO104</strain>
    </source>
</reference>
<evidence type="ECO:0000313" key="3">
    <source>
        <dbReference type="EMBL" id="CAE4591833.1"/>
    </source>
</evidence>
<evidence type="ECO:0000256" key="2">
    <source>
        <dbReference type="SAM" id="SignalP"/>
    </source>
</evidence>
<evidence type="ECO:0000256" key="1">
    <source>
        <dbReference type="SAM" id="MobiDB-lite"/>
    </source>
</evidence>
<dbReference type="EMBL" id="HBNS01008486">
    <property type="protein sequence ID" value="CAE4591833.1"/>
    <property type="molecule type" value="Transcribed_RNA"/>
</dbReference>
<dbReference type="Gene3D" id="3.40.50.1400">
    <property type="match status" value="1"/>
</dbReference>